<dbReference type="EMBL" id="JACEIP010000022">
    <property type="protein sequence ID" value="MBA4543823.1"/>
    <property type="molecule type" value="Genomic_DNA"/>
</dbReference>
<sequence length="100" mass="11692">MMTLDLIEKVKEIGGELRVEGNQLKYRLPSGSERLVELIREKKMAIVTALTRPLIKNDEDYMNILRKLYVLARRIEAGEESLLKEYDELERLVLLYQGLI</sequence>
<protein>
    <recommendedName>
        <fullName evidence="3">TubC N-terminal docking domain-containing protein</fullName>
    </recommendedName>
</protein>
<keyword evidence="2" id="KW-1185">Reference proteome</keyword>
<comment type="caution">
    <text evidence="1">The sequence shown here is derived from an EMBL/GenBank/DDBJ whole genome shotgun (WGS) entry which is preliminary data.</text>
</comment>
<organism evidence="1 2">
    <name type="scientific">Thermoactinomyces daqus</name>
    <dbReference type="NCBI Taxonomy" id="1329516"/>
    <lineage>
        <taxon>Bacteria</taxon>
        <taxon>Bacillati</taxon>
        <taxon>Bacillota</taxon>
        <taxon>Bacilli</taxon>
        <taxon>Bacillales</taxon>
        <taxon>Thermoactinomycetaceae</taxon>
        <taxon>Thermoactinomyces</taxon>
    </lineage>
</organism>
<reference evidence="1 2" key="1">
    <citation type="submission" date="2020-07" db="EMBL/GenBank/DDBJ databases">
        <authorList>
            <person name="Feng H."/>
        </authorList>
    </citation>
    <scope>NUCLEOTIDE SEQUENCE [LARGE SCALE GENOMIC DNA]</scope>
    <source>
        <strain evidence="2">s-11</strain>
    </source>
</reference>
<dbReference type="Proteomes" id="UP000530514">
    <property type="component" value="Unassembled WGS sequence"/>
</dbReference>
<evidence type="ECO:0000313" key="2">
    <source>
        <dbReference type="Proteomes" id="UP000530514"/>
    </source>
</evidence>
<name>A0A7W2AJE4_9BACL</name>
<evidence type="ECO:0000313" key="1">
    <source>
        <dbReference type="EMBL" id="MBA4543823.1"/>
    </source>
</evidence>
<gene>
    <name evidence="1" type="ORF">H1164_13090</name>
</gene>
<proteinExistence type="predicted"/>
<dbReference type="AlphaFoldDB" id="A0A7W2AJE4"/>
<evidence type="ECO:0008006" key="3">
    <source>
        <dbReference type="Google" id="ProtNLM"/>
    </source>
</evidence>
<dbReference type="RefSeq" id="WP_033099973.1">
    <property type="nucleotide sequence ID" value="NZ_JACEIP010000022.1"/>
</dbReference>
<accession>A0A7W2AJE4</accession>